<evidence type="ECO:0008006" key="3">
    <source>
        <dbReference type="Google" id="ProtNLM"/>
    </source>
</evidence>
<keyword evidence="2" id="KW-1185">Reference proteome</keyword>
<evidence type="ECO:0000313" key="1">
    <source>
        <dbReference type="EMBL" id="GMS91352.1"/>
    </source>
</evidence>
<proteinExistence type="predicted"/>
<dbReference type="PANTHER" id="PTHR44590:SF3">
    <property type="entry name" value="CARBOXYLESTERASE TYPE B DOMAIN-CONTAINING PROTEIN"/>
    <property type="match status" value="1"/>
</dbReference>
<gene>
    <name evidence="1" type="ORF">PENTCL1PPCAC_13527</name>
</gene>
<dbReference type="SUPFAM" id="SSF53474">
    <property type="entry name" value="alpha/beta-Hydrolases"/>
    <property type="match status" value="1"/>
</dbReference>
<dbReference type="Gene3D" id="3.40.50.1820">
    <property type="entry name" value="alpha/beta hydrolase"/>
    <property type="match status" value="1"/>
</dbReference>
<organism evidence="1 2">
    <name type="scientific">Pristionchus entomophagus</name>
    <dbReference type="NCBI Taxonomy" id="358040"/>
    <lineage>
        <taxon>Eukaryota</taxon>
        <taxon>Metazoa</taxon>
        <taxon>Ecdysozoa</taxon>
        <taxon>Nematoda</taxon>
        <taxon>Chromadorea</taxon>
        <taxon>Rhabditida</taxon>
        <taxon>Rhabditina</taxon>
        <taxon>Diplogasteromorpha</taxon>
        <taxon>Diplogasteroidea</taxon>
        <taxon>Neodiplogasteridae</taxon>
        <taxon>Pristionchus</taxon>
    </lineage>
</organism>
<dbReference type="EMBL" id="BTSX01000003">
    <property type="protein sequence ID" value="GMS91352.1"/>
    <property type="molecule type" value="Genomic_DNA"/>
</dbReference>
<sequence length="73" mass="8615">MNLFTTAFTNFAKFGNPNGSADDKSDLPVYWKPLDKQNHSRNFVFTSNQPFLSEHFFEERSEKFEEIVKKHRA</sequence>
<accession>A0AAV5TAK1</accession>
<evidence type="ECO:0000313" key="2">
    <source>
        <dbReference type="Proteomes" id="UP001432027"/>
    </source>
</evidence>
<name>A0AAV5TAK1_9BILA</name>
<protein>
    <recommendedName>
        <fullName evidence="3">Esterase</fullName>
    </recommendedName>
</protein>
<dbReference type="PANTHER" id="PTHR44590">
    <property type="entry name" value="CARBOXYLIC ESTER HYDROLASE-RELATED"/>
    <property type="match status" value="1"/>
</dbReference>
<dbReference type="Proteomes" id="UP001432027">
    <property type="component" value="Unassembled WGS sequence"/>
</dbReference>
<comment type="caution">
    <text evidence="1">The sequence shown here is derived from an EMBL/GenBank/DDBJ whole genome shotgun (WGS) entry which is preliminary data.</text>
</comment>
<dbReference type="InterPro" id="IPR029058">
    <property type="entry name" value="AB_hydrolase_fold"/>
</dbReference>
<reference evidence="1" key="1">
    <citation type="submission" date="2023-10" db="EMBL/GenBank/DDBJ databases">
        <title>Genome assembly of Pristionchus species.</title>
        <authorList>
            <person name="Yoshida K."/>
            <person name="Sommer R.J."/>
        </authorList>
    </citation>
    <scope>NUCLEOTIDE SEQUENCE</scope>
    <source>
        <strain evidence="1">RS0144</strain>
    </source>
</reference>
<dbReference type="AlphaFoldDB" id="A0AAV5TAK1"/>